<evidence type="ECO:0000313" key="2">
    <source>
        <dbReference type="Proteomes" id="UP001597405"/>
    </source>
</evidence>
<keyword evidence="2" id="KW-1185">Reference proteome</keyword>
<dbReference type="RefSeq" id="WP_379104329.1">
    <property type="nucleotide sequence ID" value="NZ_JBHUGZ010000023.1"/>
</dbReference>
<accession>A0ABW4UIN4</accession>
<reference evidence="2" key="1">
    <citation type="journal article" date="2019" name="Int. J. Syst. Evol. Microbiol.">
        <title>The Global Catalogue of Microorganisms (GCM) 10K type strain sequencing project: providing services to taxonomists for standard genome sequencing and annotation.</title>
        <authorList>
            <consortium name="The Broad Institute Genomics Platform"/>
            <consortium name="The Broad Institute Genome Sequencing Center for Infectious Disease"/>
            <person name="Wu L."/>
            <person name="Ma J."/>
        </authorList>
    </citation>
    <scope>NUCLEOTIDE SEQUENCE [LARGE SCALE GENOMIC DNA]</scope>
    <source>
        <strain evidence="2">CGMCC 1.16225</strain>
    </source>
</reference>
<proteinExistence type="predicted"/>
<organism evidence="1 2">
    <name type="scientific">Mesorhizobium newzealandense</name>
    <dbReference type="NCBI Taxonomy" id="1300302"/>
    <lineage>
        <taxon>Bacteria</taxon>
        <taxon>Pseudomonadati</taxon>
        <taxon>Pseudomonadota</taxon>
        <taxon>Alphaproteobacteria</taxon>
        <taxon>Hyphomicrobiales</taxon>
        <taxon>Phyllobacteriaceae</taxon>
        <taxon>Mesorhizobium</taxon>
    </lineage>
</organism>
<sequence length="174" mass="19485">MRALAAVRTDLDLILNFPSPQSMVERRDLINLIRSVAKPKDFESQMKEGFKCGMIAGQILLEAVLQNGTGDLSATKKRIAAEFVKSRQRLSVKTIDNAIWKQYRCVAPYWAAHITFGPRHSVAIPCLPIELQSFLAMVDRFRVLGETGRTRQSPTKSILRPSETVPIRFVASAT</sequence>
<name>A0ABW4UIN4_9HYPH</name>
<dbReference type="EMBL" id="JBHUGZ010000023">
    <property type="protein sequence ID" value="MFD1986825.1"/>
    <property type="molecule type" value="Genomic_DNA"/>
</dbReference>
<protein>
    <submittedName>
        <fullName evidence="1">Uncharacterized protein</fullName>
    </submittedName>
</protein>
<evidence type="ECO:0000313" key="1">
    <source>
        <dbReference type="EMBL" id="MFD1986825.1"/>
    </source>
</evidence>
<dbReference type="Proteomes" id="UP001597405">
    <property type="component" value="Unassembled WGS sequence"/>
</dbReference>
<gene>
    <name evidence="1" type="ORF">ACFSOZ_30800</name>
</gene>
<comment type="caution">
    <text evidence="1">The sequence shown here is derived from an EMBL/GenBank/DDBJ whole genome shotgun (WGS) entry which is preliminary data.</text>
</comment>